<dbReference type="EMBL" id="MWML01000036">
    <property type="protein sequence ID" value="TCG08352.1"/>
    <property type="molecule type" value="Genomic_DNA"/>
</dbReference>
<organism evidence="2 3">
    <name type="scientific">Paraburkholderia steynii</name>
    <dbReference type="NCBI Taxonomy" id="1245441"/>
    <lineage>
        <taxon>Bacteria</taxon>
        <taxon>Pseudomonadati</taxon>
        <taxon>Pseudomonadota</taxon>
        <taxon>Betaproteobacteria</taxon>
        <taxon>Burkholderiales</taxon>
        <taxon>Burkholderiaceae</taxon>
        <taxon>Paraburkholderia</taxon>
    </lineage>
</organism>
<dbReference type="Proteomes" id="UP000294200">
    <property type="component" value="Unassembled WGS sequence"/>
</dbReference>
<reference evidence="2 3" key="1">
    <citation type="submission" date="2017-02" db="EMBL/GenBank/DDBJ databases">
        <title>Paraburkholderia sophoroidis sp. nov. and Paraburkholderia steynii sp. nov. rhizobial symbionts of the fynbos legume Hypocalyptus sophoroides.</title>
        <authorList>
            <person name="Steenkamp E.T."/>
            <person name="Beukes C.W."/>
            <person name="Van Zyl E."/>
            <person name="Avontuur J."/>
            <person name="Chan W.Y."/>
            <person name="Hassen A."/>
            <person name="Palmer M."/>
            <person name="Mthombeni L."/>
            <person name="Phalane F."/>
            <person name="Sereme K."/>
            <person name="Venter S.N."/>
        </authorList>
    </citation>
    <scope>NUCLEOTIDE SEQUENCE [LARGE SCALE GENOMIC DNA]</scope>
    <source>
        <strain evidence="2 3">HC1.1ba</strain>
    </source>
</reference>
<feature type="region of interest" description="Disordered" evidence="1">
    <location>
        <begin position="69"/>
        <end position="93"/>
    </location>
</feature>
<keyword evidence="3" id="KW-1185">Reference proteome</keyword>
<sequence>MNGSSTNPTDDVLRFVDEAGVSGTTAAALVALSSQPMNRVSAALTNLTYEGAVRREKIDGVFHYWYRRERPPAGSGKRGKGSTPKARDAPHGDVLLTLPLGRNESVTVTVDDAKALYRHLHVLFGSK</sequence>
<evidence type="ECO:0000313" key="3">
    <source>
        <dbReference type="Proteomes" id="UP000294200"/>
    </source>
</evidence>
<evidence type="ECO:0000313" key="2">
    <source>
        <dbReference type="EMBL" id="TCG08352.1"/>
    </source>
</evidence>
<protein>
    <submittedName>
        <fullName evidence="2">Uncharacterized protein</fullName>
    </submittedName>
</protein>
<evidence type="ECO:0000256" key="1">
    <source>
        <dbReference type="SAM" id="MobiDB-lite"/>
    </source>
</evidence>
<comment type="caution">
    <text evidence="2">The sequence shown here is derived from an EMBL/GenBank/DDBJ whole genome shotgun (WGS) entry which is preliminary data.</text>
</comment>
<accession>A0A4R0XGL0</accession>
<name>A0A4R0XGL0_9BURK</name>
<dbReference type="AlphaFoldDB" id="A0A4R0XGL0"/>
<proteinExistence type="predicted"/>
<gene>
    <name evidence="2" type="ORF">BZM27_12515</name>
</gene>